<dbReference type="GO" id="GO:0004222">
    <property type="term" value="F:metalloendopeptidase activity"/>
    <property type="evidence" value="ECO:0007669"/>
    <property type="project" value="InterPro"/>
</dbReference>
<keyword evidence="14" id="KW-1185">Reference proteome</keyword>
<dbReference type="EC" id="3.4.24.-" evidence="11"/>
<comment type="cofactor">
    <cofactor evidence="1 11">
        <name>Zn(2+)</name>
        <dbReference type="ChEBI" id="CHEBI:29105"/>
    </cofactor>
</comment>
<dbReference type="Gene3D" id="2.30.42.10">
    <property type="match status" value="2"/>
</dbReference>
<dbReference type="GO" id="GO:0016020">
    <property type="term" value="C:membrane"/>
    <property type="evidence" value="ECO:0007669"/>
    <property type="project" value="UniProtKB-SubCell"/>
</dbReference>
<evidence type="ECO:0000256" key="5">
    <source>
        <dbReference type="ARBA" id="ARBA00022692"/>
    </source>
</evidence>
<dbReference type="InterPro" id="IPR041489">
    <property type="entry name" value="PDZ_6"/>
</dbReference>
<evidence type="ECO:0000256" key="9">
    <source>
        <dbReference type="ARBA" id="ARBA00023049"/>
    </source>
</evidence>
<dbReference type="Proteomes" id="UP000050454">
    <property type="component" value="Unassembled WGS sequence"/>
</dbReference>
<keyword evidence="5 11" id="KW-0812">Transmembrane</keyword>
<feature type="transmembrane region" description="Helical" evidence="11">
    <location>
        <begin position="384"/>
        <end position="407"/>
    </location>
</feature>
<name>A0A0N8H9X6_9BACT</name>
<feature type="transmembrane region" description="Helical" evidence="11">
    <location>
        <begin position="428"/>
        <end position="447"/>
    </location>
</feature>
<organism evidence="13 14">
    <name type="scientific">Jiulongibacter sediminis</name>
    <dbReference type="NCBI Taxonomy" id="1605367"/>
    <lineage>
        <taxon>Bacteria</taxon>
        <taxon>Pseudomonadati</taxon>
        <taxon>Bacteroidota</taxon>
        <taxon>Cytophagia</taxon>
        <taxon>Cytophagales</taxon>
        <taxon>Leadbetterellaceae</taxon>
        <taxon>Jiulongibacter</taxon>
    </lineage>
</organism>
<dbReference type="EMBL" id="LGTQ01000006">
    <property type="protein sequence ID" value="KPM48596.1"/>
    <property type="molecule type" value="Genomic_DNA"/>
</dbReference>
<dbReference type="InterPro" id="IPR036034">
    <property type="entry name" value="PDZ_sf"/>
</dbReference>
<comment type="similarity">
    <text evidence="3 11">Belongs to the peptidase M50B family.</text>
</comment>
<keyword evidence="8 11" id="KW-1133">Transmembrane helix</keyword>
<accession>A0A0N8H9X6</accession>
<evidence type="ECO:0000313" key="14">
    <source>
        <dbReference type="Proteomes" id="UP000050454"/>
    </source>
</evidence>
<evidence type="ECO:0000256" key="3">
    <source>
        <dbReference type="ARBA" id="ARBA00007931"/>
    </source>
</evidence>
<dbReference type="PROSITE" id="PS50106">
    <property type="entry name" value="PDZ"/>
    <property type="match status" value="1"/>
</dbReference>
<sequence>MEGLIMAGQLLLGLTILVGLHEWGHFIAARIFGIRVNKFYIFFDFLFPMPNVLNFALWKKKKGDTEYGLGWFPMGGYVDIEGMIDETKDASKLASEPQPYEFRAKPAWQRLLVMLGGIIVNIILGVLIFWGITYKSGDNFLSMEEVNKRGIVAYPVAEEVGLKTGDKIINVSGKSIKEFSDVMGSDVILGENVYFTVERDGQTIEIPIPNDIYEKLSDEDSQGFIDALHPFAIGEVSPDTPAESVGLEADDRIISMNDTPITYYHEFVDMAHKNAGKEVTLGVLRGSDTLNVSPTLSEDGKLGFIANPDLNYEHIDLSLGEAFVVGSGRAFSVITDNIKGFKKIFTGQVSAGKAIAGPVGIARRFYGGVWDWGRFMLITGMLSMALAFMNLLPIPALDGGHALILLYEMITGRQPSEKFMERTQQVGMIILLSLLAYIMFNDVIQAMF</sequence>
<evidence type="ECO:0000256" key="11">
    <source>
        <dbReference type="RuleBase" id="RU362031"/>
    </source>
</evidence>
<feature type="transmembrane region" description="Helical" evidence="11">
    <location>
        <begin position="39"/>
        <end position="58"/>
    </location>
</feature>
<evidence type="ECO:0000256" key="10">
    <source>
        <dbReference type="ARBA" id="ARBA00023136"/>
    </source>
</evidence>
<dbReference type="GO" id="GO:0046872">
    <property type="term" value="F:metal ion binding"/>
    <property type="evidence" value="ECO:0007669"/>
    <property type="project" value="UniProtKB-KW"/>
</dbReference>
<dbReference type="Pfam" id="PF17820">
    <property type="entry name" value="PDZ_6"/>
    <property type="match status" value="1"/>
</dbReference>
<dbReference type="SUPFAM" id="SSF50156">
    <property type="entry name" value="PDZ domain-like"/>
    <property type="match status" value="2"/>
</dbReference>
<dbReference type="CDD" id="cd06163">
    <property type="entry name" value="S2P-M50_PDZ_RseP-like"/>
    <property type="match status" value="1"/>
</dbReference>
<evidence type="ECO:0000256" key="2">
    <source>
        <dbReference type="ARBA" id="ARBA00004141"/>
    </source>
</evidence>
<dbReference type="AlphaFoldDB" id="A0A0N8H9X6"/>
<dbReference type="InterPro" id="IPR008915">
    <property type="entry name" value="Peptidase_M50"/>
</dbReference>
<proteinExistence type="inferred from homology"/>
<evidence type="ECO:0000256" key="6">
    <source>
        <dbReference type="ARBA" id="ARBA00022801"/>
    </source>
</evidence>
<gene>
    <name evidence="13" type="ORF">AFM12_08270</name>
</gene>
<evidence type="ECO:0000256" key="8">
    <source>
        <dbReference type="ARBA" id="ARBA00022989"/>
    </source>
</evidence>
<dbReference type="NCBIfam" id="TIGR00054">
    <property type="entry name" value="RIP metalloprotease RseP"/>
    <property type="match status" value="1"/>
</dbReference>
<comment type="subcellular location">
    <subcellularLocation>
        <location evidence="2">Membrane</location>
        <topology evidence="2">Multi-pass membrane protein</topology>
    </subcellularLocation>
</comment>
<dbReference type="InterPro" id="IPR004387">
    <property type="entry name" value="Pept_M50_Zn"/>
</dbReference>
<reference evidence="13 14" key="1">
    <citation type="submission" date="2015-07" db="EMBL/GenBank/DDBJ databases">
        <title>The draft genome sequence of Leadbetterella sp. JN14-9.</title>
        <authorList>
            <person name="Liu Y."/>
            <person name="Du J."/>
            <person name="Shao Z."/>
        </authorList>
    </citation>
    <scope>NUCLEOTIDE SEQUENCE [LARGE SCALE GENOMIC DNA]</scope>
    <source>
        <strain evidence="13 14">JN14-9</strain>
    </source>
</reference>
<dbReference type="GO" id="GO:0006508">
    <property type="term" value="P:proteolysis"/>
    <property type="evidence" value="ECO:0007669"/>
    <property type="project" value="UniProtKB-KW"/>
</dbReference>
<keyword evidence="10 11" id="KW-0472">Membrane</keyword>
<evidence type="ECO:0000256" key="1">
    <source>
        <dbReference type="ARBA" id="ARBA00001947"/>
    </source>
</evidence>
<keyword evidence="9 11" id="KW-0482">Metalloprotease</keyword>
<evidence type="ECO:0000313" key="13">
    <source>
        <dbReference type="EMBL" id="KPM48596.1"/>
    </source>
</evidence>
<dbReference type="PANTHER" id="PTHR42837">
    <property type="entry name" value="REGULATOR OF SIGMA-E PROTEASE RSEP"/>
    <property type="match status" value="1"/>
</dbReference>
<dbReference type="InterPro" id="IPR001478">
    <property type="entry name" value="PDZ"/>
</dbReference>
<dbReference type="SMART" id="SM00228">
    <property type="entry name" value="PDZ"/>
    <property type="match status" value="2"/>
</dbReference>
<keyword evidence="6 11" id="KW-0378">Hydrolase</keyword>
<feature type="transmembrane region" description="Helical" evidence="11">
    <location>
        <begin position="111"/>
        <end position="132"/>
    </location>
</feature>
<dbReference type="PANTHER" id="PTHR42837:SF2">
    <property type="entry name" value="MEMBRANE METALLOPROTEASE ARASP2, CHLOROPLASTIC-RELATED"/>
    <property type="match status" value="1"/>
</dbReference>
<evidence type="ECO:0000259" key="12">
    <source>
        <dbReference type="PROSITE" id="PS50106"/>
    </source>
</evidence>
<evidence type="ECO:0000256" key="7">
    <source>
        <dbReference type="ARBA" id="ARBA00022833"/>
    </source>
</evidence>
<protein>
    <recommendedName>
        <fullName evidence="11">Zinc metalloprotease</fullName>
        <ecNumber evidence="11">3.4.24.-</ecNumber>
    </recommendedName>
</protein>
<feature type="domain" description="PDZ" evidence="12">
    <location>
        <begin position="233"/>
        <end position="287"/>
    </location>
</feature>
<dbReference type="STRING" id="1605367.AFM12_08270"/>
<keyword evidence="7 11" id="KW-0862">Zinc</keyword>
<comment type="caution">
    <text evidence="13">The sequence shown here is derived from an EMBL/GenBank/DDBJ whole genome shotgun (WGS) entry which is preliminary data.</text>
</comment>
<evidence type="ECO:0000256" key="4">
    <source>
        <dbReference type="ARBA" id="ARBA00022670"/>
    </source>
</evidence>
<dbReference type="Pfam" id="PF02163">
    <property type="entry name" value="Peptidase_M50"/>
    <property type="match status" value="1"/>
</dbReference>
<dbReference type="RefSeq" id="WP_055146515.1">
    <property type="nucleotide sequence ID" value="NZ_JXSZ01000006.1"/>
</dbReference>
<keyword evidence="4" id="KW-0645">Protease</keyword>
<dbReference type="PATRIC" id="fig|1605367.3.peg.3033"/>
<dbReference type="OrthoDB" id="9782003at2"/>
<keyword evidence="11" id="KW-0479">Metal-binding</keyword>